<dbReference type="GO" id="GO:0016747">
    <property type="term" value="F:acyltransferase activity, transferring groups other than amino-acyl groups"/>
    <property type="evidence" value="ECO:0007669"/>
    <property type="project" value="InterPro"/>
</dbReference>
<protein>
    <submittedName>
        <fullName evidence="2">GNAT family N-acetyltransferase</fullName>
    </submittedName>
</protein>
<dbReference type="InterPro" id="IPR000182">
    <property type="entry name" value="GNAT_dom"/>
</dbReference>
<keyword evidence="2" id="KW-0808">Transferase</keyword>
<evidence type="ECO:0000313" key="3">
    <source>
        <dbReference type="Proteomes" id="UP000280346"/>
    </source>
</evidence>
<evidence type="ECO:0000313" key="2">
    <source>
        <dbReference type="EMBL" id="RUQ68505.1"/>
    </source>
</evidence>
<dbReference type="InterPro" id="IPR016181">
    <property type="entry name" value="Acyl_CoA_acyltransferase"/>
</dbReference>
<reference evidence="2 3" key="1">
    <citation type="submission" date="2018-12" db="EMBL/GenBank/DDBJ databases">
        <authorList>
            <person name="Yang Y."/>
        </authorList>
    </citation>
    <scope>NUCLEOTIDE SEQUENCE [LARGE SCALE GENOMIC DNA]</scope>
    <source>
        <strain evidence="2 3">GSF71</strain>
    </source>
</reference>
<dbReference type="RefSeq" id="WP_127000333.1">
    <property type="nucleotide sequence ID" value="NZ_JBNPXW010000009.1"/>
</dbReference>
<dbReference type="AlphaFoldDB" id="A0A3S0WTS7"/>
<accession>A0A3S0WTS7</accession>
<name>A0A3S0WTS7_9PROT</name>
<feature type="domain" description="N-acetyltransferase" evidence="1">
    <location>
        <begin position="14"/>
        <end position="171"/>
    </location>
</feature>
<comment type="caution">
    <text evidence="2">The sequence shown here is derived from an EMBL/GenBank/DDBJ whole genome shotgun (WGS) entry which is preliminary data.</text>
</comment>
<dbReference type="PROSITE" id="PS51186">
    <property type="entry name" value="GNAT"/>
    <property type="match status" value="1"/>
</dbReference>
<dbReference type="Proteomes" id="UP000280346">
    <property type="component" value="Unassembled WGS sequence"/>
</dbReference>
<keyword evidence="3" id="KW-1185">Reference proteome</keyword>
<dbReference type="OrthoDB" id="9805924at2"/>
<dbReference type="SUPFAM" id="SSF55729">
    <property type="entry name" value="Acyl-CoA N-acyltransferases (Nat)"/>
    <property type="match status" value="1"/>
</dbReference>
<evidence type="ECO:0000259" key="1">
    <source>
        <dbReference type="PROSITE" id="PS51186"/>
    </source>
</evidence>
<organism evidence="2 3">
    <name type="scientific">Azospirillum doebereinerae</name>
    <dbReference type="NCBI Taxonomy" id="92933"/>
    <lineage>
        <taxon>Bacteria</taxon>
        <taxon>Pseudomonadati</taxon>
        <taxon>Pseudomonadota</taxon>
        <taxon>Alphaproteobacteria</taxon>
        <taxon>Rhodospirillales</taxon>
        <taxon>Azospirillaceae</taxon>
        <taxon>Azospirillum</taxon>
    </lineage>
</organism>
<dbReference type="Gene3D" id="3.40.630.30">
    <property type="match status" value="1"/>
</dbReference>
<gene>
    <name evidence="2" type="ORF">EJ913_17940</name>
</gene>
<dbReference type="EMBL" id="RZIJ01000014">
    <property type="protein sequence ID" value="RUQ68505.1"/>
    <property type="molecule type" value="Genomic_DNA"/>
</dbReference>
<sequence length="200" mass="21561">MAGFAGSFALPGNLSLRFVTPSDETFLLELFIEARPWLSWAEGDRDFLRSLYEQQYKAMRAGQEAIYPEHVDLVIEKSGDRVGRLVIDLGRSDWRVSELQILARARGKGIGSDVLRGIQAAAANMLAPITLSTPIVGSHGRQVYERLGFRVTAVDPPHFHMAWAPAGHPLHAALSAIPVTADPLAGFAPPGMHASPGAAA</sequence>
<proteinExistence type="predicted"/>